<reference evidence="3 4" key="1">
    <citation type="submission" date="2023-11" db="EMBL/GenBank/DDBJ databases">
        <title>Peredibacter starrii A3.12.</title>
        <authorList>
            <person name="Mitchell R.J."/>
        </authorList>
    </citation>
    <scope>NUCLEOTIDE SEQUENCE [LARGE SCALE GENOMIC DNA]</scope>
    <source>
        <strain evidence="3 4">A3.12</strain>
    </source>
</reference>
<evidence type="ECO:0000313" key="4">
    <source>
        <dbReference type="Proteomes" id="UP001324634"/>
    </source>
</evidence>
<proteinExistence type="predicted"/>
<evidence type="ECO:0000256" key="1">
    <source>
        <dbReference type="PROSITE-ProRule" id="PRU00339"/>
    </source>
</evidence>
<evidence type="ECO:0000313" key="3">
    <source>
        <dbReference type="EMBL" id="WPU67072.1"/>
    </source>
</evidence>
<evidence type="ECO:0000256" key="2">
    <source>
        <dbReference type="SAM" id="SignalP"/>
    </source>
</evidence>
<dbReference type="Proteomes" id="UP001324634">
    <property type="component" value="Chromosome"/>
</dbReference>
<keyword evidence="4" id="KW-1185">Reference proteome</keyword>
<sequence length="958" mass="113002">MKFLLFALLYSSVTIAAETKAPKNERWNKLMTLVGQEMKILENAKRKGVEIKYRMLELHSEKVKLIHEKNNREFMEKSKANPALARNKEGFFAETRAYYQVTKDFGLKILKENPVNHRKAEVMYAMALNSRDYGRDNITEQYLLQAIALVKDHKNSIRHHAETALADFYYNEKRFPEAITYYQRVIKNTEDDWMTKHLFNLSWCYLKNREFDKAIDTIKKSYFESKNPLYVNIKDQVLDNIGSFYVYAGRPLDGLEFYLDNEKDPVPYLIPMALKTSDKGHEKETKEILDAAQKVVDKNEFYQHQEELLHTYLDYYRHYNRFADHEKMSRNLVAYYKKAHQELADDKKSKFQIALKDDAIEKMRSVAGFLQVKLAKDVKKDESNYNEDELEIVLNYFSHLITLDPNRKVEYFYFRAETYYSVLQYKSAAPCYVEAVNEAKRVKHDELARKSLNSLLALTGQEVLDKDENKKYLIFAYSNHVELWPRDEKSEQIYPKLFEIYREAQDDKKSTAVIRSYNKAYPEHLKEQQTFMTKILDQFIDKKNTERLTYWVGEFKTGFLSFSKDVIEKTEITLGNILFIQYQELAKKGERVAAIKGFESLYVHKLYPDKVKYQAAFFASMLNLELGETVKSYHWQALAYARMTEEEKLERREEQMKMAERTYRLQDFNTSYKIADFLLKKFCSLKDDTQTRLYEIGVMTALVEEKAADAERIVSEYSKCLKKPEVRDSALAQIYSLHEKKGDFFGLRLFVKRHHVEPYITQYRFSLQKWFWEKTDVNLKAHIQAEFKELKHPETLAWLQEINLHKEAEKDMQEIRATVVWNKPQFDGEAFNKSLESYLLKLKNFKDRYQPLTQSTQVDLAILTTRLFSEVYSHIGQTIQGLRPAGMDAQTMNDFGNAMKQLSQQFLVAARQYDKNLEKALKEKETLAWGSRSIASVEKVENPVFSFFTGLTMDKSKE</sequence>
<dbReference type="EMBL" id="CP139487">
    <property type="protein sequence ID" value="WPU67072.1"/>
    <property type="molecule type" value="Genomic_DNA"/>
</dbReference>
<gene>
    <name evidence="3" type="ORF">SOO65_09935</name>
</gene>
<dbReference type="RefSeq" id="WP_321399903.1">
    <property type="nucleotide sequence ID" value="NZ_CP139487.1"/>
</dbReference>
<dbReference type="InterPro" id="IPR011990">
    <property type="entry name" value="TPR-like_helical_dom_sf"/>
</dbReference>
<name>A0AAX4HUY1_9BACT</name>
<dbReference type="SUPFAM" id="SSF48452">
    <property type="entry name" value="TPR-like"/>
    <property type="match status" value="1"/>
</dbReference>
<keyword evidence="1" id="KW-0802">TPR repeat</keyword>
<dbReference type="KEGG" id="psti:SOO65_09935"/>
<dbReference type="SMART" id="SM00028">
    <property type="entry name" value="TPR"/>
    <property type="match status" value="3"/>
</dbReference>
<dbReference type="InterPro" id="IPR019734">
    <property type="entry name" value="TPR_rpt"/>
</dbReference>
<organism evidence="3 4">
    <name type="scientific">Peredibacter starrii</name>
    <dbReference type="NCBI Taxonomy" id="28202"/>
    <lineage>
        <taxon>Bacteria</taxon>
        <taxon>Pseudomonadati</taxon>
        <taxon>Bdellovibrionota</taxon>
        <taxon>Bacteriovoracia</taxon>
        <taxon>Bacteriovoracales</taxon>
        <taxon>Bacteriovoracaceae</taxon>
        <taxon>Peredibacter</taxon>
    </lineage>
</organism>
<accession>A0AAX4HUY1</accession>
<feature type="signal peptide" evidence="2">
    <location>
        <begin position="1"/>
        <end position="16"/>
    </location>
</feature>
<dbReference type="AlphaFoldDB" id="A0AAX4HUY1"/>
<dbReference type="Gene3D" id="1.25.40.10">
    <property type="entry name" value="Tetratricopeptide repeat domain"/>
    <property type="match status" value="1"/>
</dbReference>
<dbReference type="PROSITE" id="PS50005">
    <property type="entry name" value="TPR"/>
    <property type="match status" value="1"/>
</dbReference>
<evidence type="ECO:0008006" key="5">
    <source>
        <dbReference type="Google" id="ProtNLM"/>
    </source>
</evidence>
<feature type="repeat" description="TPR" evidence="1">
    <location>
        <begin position="159"/>
        <end position="192"/>
    </location>
</feature>
<keyword evidence="2" id="KW-0732">Signal</keyword>
<protein>
    <recommendedName>
        <fullName evidence="5">Tetratricopeptide repeat protein</fullName>
    </recommendedName>
</protein>
<feature type="chain" id="PRO_5043858946" description="Tetratricopeptide repeat protein" evidence="2">
    <location>
        <begin position="17"/>
        <end position="958"/>
    </location>
</feature>